<dbReference type="EMBL" id="LGRX02032554">
    <property type="protein sequence ID" value="KAK3243915.1"/>
    <property type="molecule type" value="Genomic_DNA"/>
</dbReference>
<protein>
    <submittedName>
        <fullName evidence="2">Uncharacterized protein</fullName>
    </submittedName>
</protein>
<keyword evidence="1" id="KW-1133">Transmembrane helix</keyword>
<feature type="transmembrane region" description="Helical" evidence="1">
    <location>
        <begin position="20"/>
        <end position="42"/>
    </location>
</feature>
<keyword evidence="1" id="KW-0472">Membrane</keyword>
<evidence type="ECO:0000313" key="3">
    <source>
        <dbReference type="Proteomes" id="UP001190700"/>
    </source>
</evidence>
<reference evidence="2 3" key="1">
    <citation type="journal article" date="2015" name="Genome Biol. Evol.">
        <title>Comparative Genomics of a Bacterivorous Green Alga Reveals Evolutionary Causalities and Consequences of Phago-Mixotrophic Mode of Nutrition.</title>
        <authorList>
            <person name="Burns J.A."/>
            <person name="Paasch A."/>
            <person name="Narechania A."/>
            <person name="Kim E."/>
        </authorList>
    </citation>
    <scope>NUCLEOTIDE SEQUENCE [LARGE SCALE GENOMIC DNA]</scope>
    <source>
        <strain evidence="2 3">PLY_AMNH</strain>
    </source>
</reference>
<evidence type="ECO:0000256" key="1">
    <source>
        <dbReference type="SAM" id="Phobius"/>
    </source>
</evidence>
<dbReference type="AlphaFoldDB" id="A0AAE0BXY0"/>
<keyword evidence="3" id="KW-1185">Reference proteome</keyword>
<sequence>MGTFNAWEEALLEWAKFLPAVVITAVVILLSIGFVIAAIPHFQKRINQGKKLYGIKSDAGKRSTLKQKTT</sequence>
<proteinExistence type="predicted"/>
<gene>
    <name evidence="2" type="ORF">CYMTET_46454</name>
</gene>
<evidence type="ECO:0000313" key="2">
    <source>
        <dbReference type="EMBL" id="KAK3243915.1"/>
    </source>
</evidence>
<organism evidence="2 3">
    <name type="scientific">Cymbomonas tetramitiformis</name>
    <dbReference type="NCBI Taxonomy" id="36881"/>
    <lineage>
        <taxon>Eukaryota</taxon>
        <taxon>Viridiplantae</taxon>
        <taxon>Chlorophyta</taxon>
        <taxon>Pyramimonadophyceae</taxon>
        <taxon>Pyramimonadales</taxon>
        <taxon>Pyramimonadaceae</taxon>
        <taxon>Cymbomonas</taxon>
    </lineage>
</organism>
<dbReference type="Proteomes" id="UP001190700">
    <property type="component" value="Unassembled WGS sequence"/>
</dbReference>
<keyword evidence="1" id="KW-0812">Transmembrane</keyword>
<comment type="caution">
    <text evidence="2">The sequence shown here is derived from an EMBL/GenBank/DDBJ whole genome shotgun (WGS) entry which is preliminary data.</text>
</comment>
<name>A0AAE0BXY0_9CHLO</name>
<accession>A0AAE0BXY0</accession>